<evidence type="ECO:0000313" key="2">
    <source>
        <dbReference type="EMBL" id="CAF3939744.1"/>
    </source>
</evidence>
<sequence length="173" mass="20301">MIDQIIVNLLRKTLETQTPKFSGSKEENVTDWVKTVKVEFKLANCPDHEKLDRIPIFLCGEASTWYFENIAKIHSSETITEELEKKYSLVEKQHPSDSAEVTRIHSYLFHQHYQVHYDQHTSIPSTITPTLLEYGELEWPEQGETWTDYEIKEQRERFQKTPINECDILSGGK</sequence>
<evidence type="ECO:0008006" key="4">
    <source>
        <dbReference type="Google" id="ProtNLM"/>
    </source>
</evidence>
<organism evidence="1 3">
    <name type="scientific">Didymodactylos carnosus</name>
    <dbReference type="NCBI Taxonomy" id="1234261"/>
    <lineage>
        <taxon>Eukaryota</taxon>
        <taxon>Metazoa</taxon>
        <taxon>Spiralia</taxon>
        <taxon>Gnathifera</taxon>
        <taxon>Rotifera</taxon>
        <taxon>Eurotatoria</taxon>
        <taxon>Bdelloidea</taxon>
        <taxon>Philodinida</taxon>
        <taxon>Philodinidae</taxon>
        <taxon>Didymodactylos</taxon>
    </lineage>
</organism>
<evidence type="ECO:0000313" key="1">
    <source>
        <dbReference type="EMBL" id="CAF1175708.1"/>
    </source>
</evidence>
<dbReference type="EMBL" id="CAJNOQ010007678">
    <property type="protein sequence ID" value="CAF1175708.1"/>
    <property type="molecule type" value="Genomic_DNA"/>
</dbReference>
<accession>A0A814UI21</accession>
<proteinExistence type="predicted"/>
<dbReference type="EMBL" id="CAJOBC010007679">
    <property type="protein sequence ID" value="CAF3939744.1"/>
    <property type="molecule type" value="Genomic_DNA"/>
</dbReference>
<dbReference type="Proteomes" id="UP000681722">
    <property type="component" value="Unassembled WGS sequence"/>
</dbReference>
<name>A0A814UI21_9BILA</name>
<dbReference type="Proteomes" id="UP000663829">
    <property type="component" value="Unassembled WGS sequence"/>
</dbReference>
<dbReference type="AlphaFoldDB" id="A0A814UI21"/>
<comment type="caution">
    <text evidence="1">The sequence shown here is derived from an EMBL/GenBank/DDBJ whole genome shotgun (WGS) entry which is preliminary data.</text>
</comment>
<keyword evidence="3" id="KW-1185">Reference proteome</keyword>
<evidence type="ECO:0000313" key="3">
    <source>
        <dbReference type="Proteomes" id="UP000663829"/>
    </source>
</evidence>
<gene>
    <name evidence="1" type="ORF">GPM918_LOCUS22428</name>
    <name evidence="2" type="ORF">SRO942_LOCUS22428</name>
</gene>
<protein>
    <recommendedName>
        <fullName evidence="4">Retrotransposon gag domain-containing protein</fullName>
    </recommendedName>
</protein>
<reference evidence="1" key="1">
    <citation type="submission" date="2021-02" db="EMBL/GenBank/DDBJ databases">
        <authorList>
            <person name="Nowell W R."/>
        </authorList>
    </citation>
    <scope>NUCLEOTIDE SEQUENCE</scope>
</reference>